<name>A0AAE1QMA8_9EUCA</name>
<keyword evidence="2" id="KW-1185">Reference proteome</keyword>
<proteinExistence type="predicted"/>
<sequence>MNSWEQTNDVADNPRQQLGLGILIWATEWKYAAWMSEDASSYLRAEYNLALSQRITRSHHAHKKLAGGRSAVWASGVWV</sequence>
<protein>
    <submittedName>
        <fullName evidence="1">Uncharacterized protein</fullName>
    </submittedName>
</protein>
<reference evidence="1" key="1">
    <citation type="submission" date="2023-11" db="EMBL/GenBank/DDBJ databases">
        <title>Genome assemblies of two species of porcelain crab, Petrolisthes cinctipes and Petrolisthes manimaculis (Anomura: Porcellanidae).</title>
        <authorList>
            <person name="Angst P."/>
        </authorList>
    </citation>
    <scope>NUCLEOTIDE SEQUENCE</scope>
    <source>
        <strain evidence="1">PB745_02</strain>
        <tissue evidence="1">Gill</tissue>
    </source>
</reference>
<comment type="caution">
    <text evidence="1">The sequence shown here is derived from an EMBL/GenBank/DDBJ whole genome shotgun (WGS) entry which is preliminary data.</text>
</comment>
<dbReference type="EMBL" id="JAWZYT010000017">
    <property type="protein sequence ID" value="KAK4329371.1"/>
    <property type="molecule type" value="Genomic_DNA"/>
</dbReference>
<dbReference type="AlphaFoldDB" id="A0AAE1QMA8"/>
<evidence type="ECO:0000313" key="2">
    <source>
        <dbReference type="Proteomes" id="UP001292094"/>
    </source>
</evidence>
<evidence type="ECO:0000313" key="1">
    <source>
        <dbReference type="EMBL" id="KAK4329371.1"/>
    </source>
</evidence>
<gene>
    <name evidence="1" type="ORF">Pmani_000268</name>
</gene>
<dbReference type="Proteomes" id="UP001292094">
    <property type="component" value="Unassembled WGS sequence"/>
</dbReference>
<accession>A0AAE1QMA8</accession>
<organism evidence="1 2">
    <name type="scientific">Petrolisthes manimaculis</name>
    <dbReference type="NCBI Taxonomy" id="1843537"/>
    <lineage>
        <taxon>Eukaryota</taxon>
        <taxon>Metazoa</taxon>
        <taxon>Ecdysozoa</taxon>
        <taxon>Arthropoda</taxon>
        <taxon>Crustacea</taxon>
        <taxon>Multicrustacea</taxon>
        <taxon>Malacostraca</taxon>
        <taxon>Eumalacostraca</taxon>
        <taxon>Eucarida</taxon>
        <taxon>Decapoda</taxon>
        <taxon>Pleocyemata</taxon>
        <taxon>Anomura</taxon>
        <taxon>Galatheoidea</taxon>
        <taxon>Porcellanidae</taxon>
        <taxon>Petrolisthes</taxon>
    </lineage>
</organism>